<name>A0AAV0S3T4_9ROSI</name>
<keyword evidence="2" id="KW-1185">Reference proteome</keyword>
<evidence type="ECO:0000313" key="1">
    <source>
        <dbReference type="EMBL" id="CAI0627844.1"/>
    </source>
</evidence>
<proteinExistence type="predicted"/>
<gene>
    <name evidence="1" type="ORF">LITE_LOCUS51423</name>
</gene>
<evidence type="ECO:0000313" key="2">
    <source>
        <dbReference type="Proteomes" id="UP001154282"/>
    </source>
</evidence>
<dbReference type="Proteomes" id="UP001154282">
    <property type="component" value="Unassembled WGS sequence"/>
</dbReference>
<organism evidence="1 2">
    <name type="scientific">Linum tenue</name>
    <dbReference type="NCBI Taxonomy" id="586396"/>
    <lineage>
        <taxon>Eukaryota</taxon>
        <taxon>Viridiplantae</taxon>
        <taxon>Streptophyta</taxon>
        <taxon>Embryophyta</taxon>
        <taxon>Tracheophyta</taxon>
        <taxon>Spermatophyta</taxon>
        <taxon>Magnoliopsida</taxon>
        <taxon>eudicotyledons</taxon>
        <taxon>Gunneridae</taxon>
        <taxon>Pentapetalae</taxon>
        <taxon>rosids</taxon>
        <taxon>fabids</taxon>
        <taxon>Malpighiales</taxon>
        <taxon>Linaceae</taxon>
        <taxon>Linum</taxon>
    </lineage>
</organism>
<protein>
    <submittedName>
        <fullName evidence="1">Uncharacterized protein</fullName>
    </submittedName>
</protein>
<dbReference type="AlphaFoldDB" id="A0AAV0S3T4"/>
<reference evidence="1" key="1">
    <citation type="submission" date="2022-08" db="EMBL/GenBank/DDBJ databases">
        <authorList>
            <person name="Gutierrez-Valencia J."/>
        </authorList>
    </citation>
    <scope>NUCLEOTIDE SEQUENCE</scope>
</reference>
<accession>A0AAV0S3T4</accession>
<comment type="caution">
    <text evidence="1">The sequence shown here is derived from an EMBL/GenBank/DDBJ whole genome shotgun (WGS) entry which is preliminary data.</text>
</comment>
<sequence length="66" mass="7435">MAAFPPTFSPPPSQVWTGTCSEQEEQSRAEQVVEFADIKPLSLPPHTFSFIYPTPPKFMLRNVLVL</sequence>
<dbReference type="EMBL" id="CAMGYJ010000011">
    <property type="protein sequence ID" value="CAI0627844.1"/>
    <property type="molecule type" value="Genomic_DNA"/>
</dbReference>